<dbReference type="AlphaFoldDB" id="A0A2V2MVF6"/>
<evidence type="ECO:0000259" key="1">
    <source>
        <dbReference type="PROSITE" id="PS50983"/>
    </source>
</evidence>
<evidence type="ECO:0000313" key="2">
    <source>
        <dbReference type="EMBL" id="PWR71349.1"/>
    </source>
</evidence>
<dbReference type="Proteomes" id="UP000245657">
    <property type="component" value="Unassembled WGS sequence"/>
</dbReference>
<sequence length="359" mass="39895">MWSSMTNGVQCMGTNFKLLLCGLLIALLVFPVVSFAENKTITDLAGNTIQFPANVNRIVTVDPFTSQFFFVIGADNKLVGTCVGPADRNKVNETENNLGKLPNAGCKTNVNLEQLIALKPELVISDKAYSKVNEDIAATGIPVAVVDVESPDTLMKSYEMIGKITGKEKEAEEFISYYNGKVDELEKNVADYTDVNRAKVYFGQREPLSTLGDDWYEAKSLGIAGGYNVAQGVVGGDSKVTLEQIYNWNPDDIILLSYNSKNVTDILTDSAWKDLTAVKKKQVYRMPKYIMAWELPVPENVLGMMWLQNTLYPDHVHNDLTSEIKEFYQKFYRLTLTDKDVAALLADKTPVTLNKPSSP</sequence>
<organism evidence="2 3">
    <name type="scientific">Methanospirillum lacunae</name>
    <dbReference type="NCBI Taxonomy" id="668570"/>
    <lineage>
        <taxon>Archaea</taxon>
        <taxon>Methanobacteriati</taxon>
        <taxon>Methanobacteriota</taxon>
        <taxon>Stenosarchaea group</taxon>
        <taxon>Methanomicrobia</taxon>
        <taxon>Methanomicrobiales</taxon>
        <taxon>Methanospirillaceae</taxon>
        <taxon>Methanospirillum</taxon>
    </lineage>
</organism>
<accession>A0A2V2MVF6</accession>
<gene>
    <name evidence="2" type="ORF">DK846_10815</name>
</gene>
<dbReference type="InterPro" id="IPR050902">
    <property type="entry name" value="ABC_Transporter_SBP"/>
</dbReference>
<evidence type="ECO:0000313" key="3">
    <source>
        <dbReference type="Proteomes" id="UP000245657"/>
    </source>
</evidence>
<protein>
    <recommendedName>
        <fullName evidence="1">Fe/B12 periplasmic-binding domain-containing protein</fullName>
    </recommendedName>
</protein>
<dbReference type="PANTHER" id="PTHR30535">
    <property type="entry name" value="VITAMIN B12-BINDING PROTEIN"/>
    <property type="match status" value="1"/>
</dbReference>
<dbReference type="PROSITE" id="PS50983">
    <property type="entry name" value="FE_B12_PBP"/>
    <property type="match status" value="1"/>
</dbReference>
<dbReference type="GO" id="GO:0071281">
    <property type="term" value="P:cellular response to iron ion"/>
    <property type="evidence" value="ECO:0007669"/>
    <property type="project" value="TreeGrafter"/>
</dbReference>
<dbReference type="EMBL" id="QGMY01000008">
    <property type="protein sequence ID" value="PWR71349.1"/>
    <property type="molecule type" value="Genomic_DNA"/>
</dbReference>
<dbReference type="PANTHER" id="PTHR30535:SF34">
    <property type="entry name" value="MOLYBDATE-BINDING PROTEIN MOLA"/>
    <property type="match status" value="1"/>
</dbReference>
<name>A0A2V2MVF6_9EURY</name>
<reference evidence="2 3" key="1">
    <citation type="submission" date="2018-05" db="EMBL/GenBank/DDBJ databases">
        <title>Draft genome of Methanospirillum lacunae Ki8-1.</title>
        <authorList>
            <person name="Dueholm M.S."/>
            <person name="Nielsen P.H."/>
            <person name="Bakmann L.F."/>
            <person name="Otzen D.E."/>
        </authorList>
    </citation>
    <scope>NUCLEOTIDE SEQUENCE [LARGE SCALE GENOMIC DNA]</scope>
    <source>
        <strain evidence="2 3">Ki8-1</strain>
    </source>
</reference>
<dbReference type="InterPro" id="IPR002491">
    <property type="entry name" value="ABC_transptr_periplasmic_BD"/>
</dbReference>
<dbReference type="Pfam" id="PF01497">
    <property type="entry name" value="Peripla_BP_2"/>
    <property type="match status" value="1"/>
</dbReference>
<feature type="domain" description="Fe/B12 periplasmic-binding" evidence="1">
    <location>
        <begin position="57"/>
        <end position="315"/>
    </location>
</feature>
<dbReference type="Gene3D" id="3.40.50.1980">
    <property type="entry name" value="Nitrogenase molybdenum iron protein domain"/>
    <property type="match status" value="2"/>
</dbReference>
<dbReference type="Gene3D" id="1.20.58.2180">
    <property type="match status" value="1"/>
</dbReference>
<comment type="caution">
    <text evidence="2">The sequence shown here is derived from an EMBL/GenBank/DDBJ whole genome shotgun (WGS) entry which is preliminary data.</text>
</comment>
<keyword evidence="3" id="KW-1185">Reference proteome</keyword>
<dbReference type="SUPFAM" id="SSF53807">
    <property type="entry name" value="Helical backbone' metal receptor"/>
    <property type="match status" value="1"/>
</dbReference>
<proteinExistence type="predicted"/>